<dbReference type="Proteomes" id="UP001161160">
    <property type="component" value="Unassembled WGS sequence"/>
</dbReference>
<accession>A0AA43MAJ3</accession>
<keyword evidence="3" id="KW-1185">Reference proteome</keyword>
<dbReference type="GeneID" id="83597000"/>
<gene>
    <name evidence="2" type="ORF">M2127_001573</name>
</gene>
<sequence length="154" mass="16675">MLIKRSYLPLCLFFALPPLLAQGAEPLQFDCHRTERGYSEDYVLVVVPASKTQLKPKVYVDGRDLDQSDAGGHQEVKSVVVTSPSILIAIDAKFDPETVEGVFYSAGTAATQITLNRTNGVLKKIETIKGGILGATVGEGTKTYEEQCSPSKLN</sequence>
<name>A0AA43MAJ3_9BURK</name>
<dbReference type="EMBL" id="JARXYA010000007">
    <property type="protein sequence ID" value="MDH6504257.1"/>
    <property type="molecule type" value="Genomic_DNA"/>
</dbReference>
<evidence type="ECO:0000313" key="2">
    <source>
        <dbReference type="EMBL" id="MDH6504257.1"/>
    </source>
</evidence>
<evidence type="ECO:0000313" key="3">
    <source>
        <dbReference type="Proteomes" id="UP001161160"/>
    </source>
</evidence>
<feature type="chain" id="PRO_5041458508" description="TonB-dependent receptor plug domain-containing protein" evidence="1">
    <location>
        <begin position="24"/>
        <end position="154"/>
    </location>
</feature>
<protein>
    <recommendedName>
        <fullName evidence="4">TonB-dependent receptor plug domain-containing protein</fullName>
    </recommendedName>
</protein>
<evidence type="ECO:0000256" key="1">
    <source>
        <dbReference type="SAM" id="SignalP"/>
    </source>
</evidence>
<keyword evidence="1" id="KW-0732">Signal</keyword>
<evidence type="ECO:0008006" key="4">
    <source>
        <dbReference type="Google" id="ProtNLM"/>
    </source>
</evidence>
<reference evidence="2" key="1">
    <citation type="submission" date="2023-04" db="EMBL/GenBank/DDBJ databases">
        <title>Genome Encyclopedia of Bacteria and Archaea VI: Functional Genomics of Type Strains.</title>
        <authorList>
            <person name="Whitman W."/>
        </authorList>
    </citation>
    <scope>NUCLEOTIDE SEQUENCE</scope>
    <source>
        <strain evidence="2">Enz.4-51</strain>
    </source>
</reference>
<dbReference type="RefSeq" id="WP_277541402.1">
    <property type="nucleotide sequence ID" value="NZ_JAQFIK010000002.1"/>
</dbReference>
<comment type="caution">
    <text evidence="2">The sequence shown here is derived from an EMBL/GenBank/DDBJ whole genome shotgun (WGS) entry which is preliminary data.</text>
</comment>
<dbReference type="AlphaFoldDB" id="A0AA43MAJ3"/>
<proteinExistence type="predicted"/>
<organism evidence="2 3">
    <name type="scientific">Polynucleobacter sphagniphilus</name>
    <dbReference type="NCBI Taxonomy" id="1743169"/>
    <lineage>
        <taxon>Bacteria</taxon>
        <taxon>Pseudomonadati</taxon>
        <taxon>Pseudomonadota</taxon>
        <taxon>Betaproteobacteria</taxon>
        <taxon>Burkholderiales</taxon>
        <taxon>Burkholderiaceae</taxon>
        <taxon>Polynucleobacter</taxon>
    </lineage>
</organism>
<feature type="signal peptide" evidence="1">
    <location>
        <begin position="1"/>
        <end position="23"/>
    </location>
</feature>